<comment type="caution">
    <text evidence="2">The sequence shown here is derived from an EMBL/GenBank/DDBJ whole genome shotgun (WGS) entry which is preliminary data.</text>
</comment>
<evidence type="ECO:0000313" key="2">
    <source>
        <dbReference type="EMBL" id="EYC43597.1"/>
    </source>
</evidence>
<proteinExistence type="predicted"/>
<protein>
    <submittedName>
        <fullName evidence="2">Uncharacterized protein</fullName>
    </submittedName>
</protein>
<feature type="compositionally biased region" description="Polar residues" evidence="1">
    <location>
        <begin position="124"/>
        <end position="138"/>
    </location>
</feature>
<dbReference type="EMBL" id="JARK01000088">
    <property type="protein sequence ID" value="EYC43597.1"/>
    <property type="molecule type" value="Genomic_DNA"/>
</dbReference>
<dbReference type="Proteomes" id="UP000024635">
    <property type="component" value="Unassembled WGS sequence"/>
</dbReference>
<gene>
    <name evidence="2" type="primary">Acey_s0488.g2357</name>
    <name evidence="2" type="ORF">Y032_0488g2357</name>
</gene>
<dbReference type="AlphaFoldDB" id="A0A016WWI2"/>
<evidence type="ECO:0000256" key="1">
    <source>
        <dbReference type="SAM" id="MobiDB-lite"/>
    </source>
</evidence>
<organism evidence="2 3">
    <name type="scientific">Ancylostoma ceylanicum</name>
    <dbReference type="NCBI Taxonomy" id="53326"/>
    <lineage>
        <taxon>Eukaryota</taxon>
        <taxon>Metazoa</taxon>
        <taxon>Ecdysozoa</taxon>
        <taxon>Nematoda</taxon>
        <taxon>Chromadorea</taxon>
        <taxon>Rhabditida</taxon>
        <taxon>Rhabditina</taxon>
        <taxon>Rhabditomorpha</taxon>
        <taxon>Strongyloidea</taxon>
        <taxon>Ancylostomatidae</taxon>
        <taxon>Ancylostomatinae</taxon>
        <taxon>Ancylostoma</taxon>
    </lineage>
</organism>
<keyword evidence="3" id="KW-1185">Reference proteome</keyword>
<sequence>MDISFSGKFAWLPSYHSHLLSWVHRGYRIKWSALINPVTRDAPRIRLHLIIVEALNALLWFQSTDPGGMDDLFGHGRDRTMDRVRARRASYHCATTPEKKAMEGNAAGKGPGARRKASKRSRTPHGTSAITATPQLANQVPGKSPSEPTPIIVGTPINTTVPITASAPITAGTPTSGAAPITAKAPVTANTPESTAPSETVARTQCLSFGEDERKPNVTQLETIDKTKVDETIQSFQDVVLQTQTAPSSVNDVTPMEIKI</sequence>
<evidence type="ECO:0000313" key="3">
    <source>
        <dbReference type="Proteomes" id="UP000024635"/>
    </source>
</evidence>
<accession>A0A016WWI2</accession>
<feature type="region of interest" description="Disordered" evidence="1">
    <location>
        <begin position="96"/>
        <end position="150"/>
    </location>
</feature>
<feature type="compositionally biased region" description="Basic residues" evidence="1">
    <location>
        <begin position="112"/>
        <end position="123"/>
    </location>
</feature>
<name>A0A016WWI2_9BILA</name>
<reference evidence="3" key="1">
    <citation type="journal article" date="2015" name="Nat. Genet.">
        <title>The genome and transcriptome of the zoonotic hookworm Ancylostoma ceylanicum identify infection-specific gene families.</title>
        <authorList>
            <person name="Schwarz E.M."/>
            <person name="Hu Y."/>
            <person name="Antoshechkin I."/>
            <person name="Miller M.M."/>
            <person name="Sternberg P.W."/>
            <person name="Aroian R.V."/>
        </authorList>
    </citation>
    <scope>NUCLEOTIDE SEQUENCE</scope>
    <source>
        <strain evidence="3">HY135</strain>
    </source>
</reference>